<organism evidence="2 3">
    <name type="scientific">Rhynchospora tenuis</name>
    <dbReference type="NCBI Taxonomy" id="198213"/>
    <lineage>
        <taxon>Eukaryota</taxon>
        <taxon>Viridiplantae</taxon>
        <taxon>Streptophyta</taxon>
        <taxon>Embryophyta</taxon>
        <taxon>Tracheophyta</taxon>
        <taxon>Spermatophyta</taxon>
        <taxon>Magnoliopsida</taxon>
        <taxon>Liliopsida</taxon>
        <taxon>Poales</taxon>
        <taxon>Cyperaceae</taxon>
        <taxon>Cyperoideae</taxon>
        <taxon>Rhynchosporeae</taxon>
        <taxon>Rhynchospora</taxon>
    </lineage>
</organism>
<dbReference type="PANTHER" id="PTHR31170:SF25">
    <property type="entry name" value="BNAA09G04570D PROTEIN"/>
    <property type="match status" value="1"/>
</dbReference>
<reference evidence="2 3" key="1">
    <citation type="journal article" date="2022" name="Cell">
        <title>Repeat-based holocentromeres influence genome architecture and karyotype evolution.</title>
        <authorList>
            <person name="Hofstatter P.G."/>
            <person name="Thangavel G."/>
            <person name="Lux T."/>
            <person name="Neumann P."/>
            <person name="Vondrak T."/>
            <person name="Novak P."/>
            <person name="Zhang M."/>
            <person name="Costa L."/>
            <person name="Castellani M."/>
            <person name="Scott A."/>
            <person name="Toegelov H."/>
            <person name="Fuchs J."/>
            <person name="Mata-Sucre Y."/>
            <person name="Dias Y."/>
            <person name="Vanzela A.L.L."/>
            <person name="Huettel B."/>
            <person name="Almeida C.C.S."/>
            <person name="Simkova H."/>
            <person name="Souza G."/>
            <person name="Pedrosa-Harand A."/>
            <person name="Macas J."/>
            <person name="Mayer K.F.X."/>
            <person name="Houben A."/>
            <person name="Marques A."/>
        </authorList>
    </citation>
    <scope>NUCLEOTIDE SEQUENCE [LARGE SCALE GENOMIC DNA]</scope>
    <source>
        <strain evidence="2">RhyTen1mFocal</strain>
    </source>
</reference>
<feature type="transmembrane region" description="Helical" evidence="1">
    <location>
        <begin position="324"/>
        <end position="353"/>
    </location>
</feature>
<dbReference type="Proteomes" id="UP001210211">
    <property type="component" value="Unassembled WGS sequence"/>
</dbReference>
<dbReference type="Pfam" id="PF03140">
    <property type="entry name" value="DUF247"/>
    <property type="match status" value="2"/>
</dbReference>
<evidence type="ECO:0000313" key="3">
    <source>
        <dbReference type="Proteomes" id="UP001210211"/>
    </source>
</evidence>
<dbReference type="EMBL" id="JAMRDG010000001">
    <property type="protein sequence ID" value="KAJ3699649.1"/>
    <property type="molecule type" value="Genomic_DNA"/>
</dbReference>
<name>A0AAD5ZKP4_9POAL</name>
<dbReference type="AlphaFoldDB" id="A0AAD5ZKP4"/>
<evidence type="ECO:0000256" key="1">
    <source>
        <dbReference type="SAM" id="Phobius"/>
    </source>
</evidence>
<comment type="caution">
    <text evidence="2">The sequence shown here is derived from an EMBL/GenBank/DDBJ whole genome shotgun (WGS) entry which is preliminary data.</text>
</comment>
<keyword evidence="1" id="KW-0812">Transmembrane</keyword>
<dbReference type="InterPro" id="IPR004158">
    <property type="entry name" value="DUF247_pln"/>
</dbReference>
<sequence>MEEAEITADLEAAHPSKAPVREEIADLSEFMQQKLDTLWGKQDEIESCTIFRIPHNIRKRKKNIFEPFVVSIGPFYRGKESLHAMEEKKWRLLRDFLSRGNHISLNLCLLEMKALEEKTRRCYSETVDLDSDGFLQMMLLDGCFVLQYFLKWRLPVPSRSTLAIPNANQNERSVMVIPCATELQDSGLKFRAKRNPCHMLDISFQYGVLEIPRFTINDNTKPLLMNLVAFEQCVFAEMKKSQLTSFVSFLDSLVNTTKDVLILQQCGVIKNCLSSEEELTQFFNQLCQGLTLMDDHFLAELFKEVNRHYESSWNRQQARFINRIPWVVISLTAAFILLVLTCVQSFFAVYAYFRPPR</sequence>
<protein>
    <submittedName>
        <fullName evidence="2">Uncharacterized protein</fullName>
    </submittedName>
</protein>
<dbReference type="PANTHER" id="PTHR31170">
    <property type="entry name" value="BNAC04G53230D PROTEIN"/>
    <property type="match status" value="1"/>
</dbReference>
<accession>A0AAD5ZKP4</accession>
<keyword evidence="3" id="KW-1185">Reference proteome</keyword>
<evidence type="ECO:0000313" key="2">
    <source>
        <dbReference type="EMBL" id="KAJ3699649.1"/>
    </source>
</evidence>
<proteinExistence type="predicted"/>
<gene>
    <name evidence="2" type="ORF">LUZ61_003354</name>
</gene>
<keyword evidence="1" id="KW-1133">Transmembrane helix</keyword>
<keyword evidence="1" id="KW-0472">Membrane</keyword>